<dbReference type="EMBL" id="CP069362">
    <property type="protein sequence ID" value="WGS64086.1"/>
    <property type="molecule type" value="Genomic_DNA"/>
</dbReference>
<feature type="transmembrane region" description="Helical" evidence="1">
    <location>
        <begin position="12"/>
        <end position="33"/>
    </location>
</feature>
<feature type="transmembrane region" description="Helical" evidence="1">
    <location>
        <begin position="106"/>
        <end position="126"/>
    </location>
</feature>
<evidence type="ECO:0000313" key="3">
    <source>
        <dbReference type="Proteomes" id="UP001232493"/>
    </source>
</evidence>
<organism evidence="2 3">
    <name type="scientific">Marinitoga aeolica</name>
    <dbReference type="NCBI Taxonomy" id="2809031"/>
    <lineage>
        <taxon>Bacteria</taxon>
        <taxon>Thermotogati</taxon>
        <taxon>Thermotogota</taxon>
        <taxon>Thermotogae</taxon>
        <taxon>Petrotogales</taxon>
        <taxon>Petrotogaceae</taxon>
        <taxon>Marinitoga</taxon>
    </lineage>
</organism>
<keyword evidence="3" id="KW-1185">Reference proteome</keyword>
<dbReference type="RefSeq" id="WP_280997438.1">
    <property type="nucleotide sequence ID" value="NZ_CP069362.1"/>
</dbReference>
<keyword evidence="1" id="KW-0472">Membrane</keyword>
<keyword evidence="1" id="KW-1133">Transmembrane helix</keyword>
<sequence>MKNFIKNYKVEIIIFLIAIILIFFNPDKAILGIKYAVKTFLYLLPIIVSVAYLTGFISEIIPKQTIKKFVGKESGFKGKLLGGIFGTLMIGPAYAFYPFFAELINNGANIGVIAVTIAAWSIKIQWLPFALSILDIKFVLLLNLFIIIYAFSSGYIMELFFKSKKL</sequence>
<feature type="transmembrane region" description="Helical" evidence="1">
    <location>
        <begin position="138"/>
        <end position="157"/>
    </location>
</feature>
<evidence type="ECO:0008006" key="4">
    <source>
        <dbReference type="Google" id="ProtNLM"/>
    </source>
</evidence>
<dbReference type="Proteomes" id="UP001232493">
    <property type="component" value="Chromosome"/>
</dbReference>
<reference evidence="2 3" key="1">
    <citation type="submission" date="2021-02" db="EMBL/GenBank/DDBJ databases">
        <title>Characterization of Marinitoga sp. nov. str. BP5-C20A.</title>
        <authorList>
            <person name="Erauso G."/>
            <person name="Postec A."/>
        </authorList>
    </citation>
    <scope>NUCLEOTIDE SEQUENCE [LARGE SCALE GENOMIC DNA]</scope>
    <source>
        <strain evidence="2 3">BP5-C20A</strain>
    </source>
</reference>
<feature type="transmembrane region" description="Helical" evidence="1">
    <location>
        <begin position="80"/>
        <end position="100"/>
    </location>
</feature>
<proteinExistence type="predicted"/>
<evidence type="ECO:0000256" key="1">
    <source>
        <dbReference type="SAM" id="Phobius"/>
    </source>
</evidence>
<evidence type="ECO:0000313" key="2">
    <source>
        <dbReference type="EMBL" id="WGS64086.1"/>
    </source>
</evidence>
<keyword evidence="1" id="KW-0812">Transmembrane</keyword>
<protein>
    <recommendedName>
        <fullName evidence="4">Permease</fullName>
    </recommendedName>
</protein>
<accession>A0ABY8PN63</accession>
<feature type="transmembrane region" description="Helical" evidence="1">
    <location>
        <begin position="39"/>
        <end position="60"/>
    </location>
</feature>
<name>A0ABY8PN63_9BACT</name>
<gene>
    <name evidence="2" type="ORF">JRV97_06795</name>
</gene>